<dbReference type="InterPro" id="IPR008271">
    <property type="entry name" value="Ser/Thr_kinase_AS"/>
</dbReference>
<dbReference type="SUPFAM" id="SSF52047">
    <property type="entry name" value="RNI-like"/>
    <property type="match status" value="1"/>
</dbReference>
<dbReference type="PANTHER" id="PTHR48056:SF23">
    <property type="entry name" value="PROTEIN KINASE DOMAIN-CONTAINING PROTEIN"/>
    <property type="match status" value="1"/>
</dbReference>
<gene>
    <name evidence="22" type="ORF">SSX86_013456</name>
</gene>
<dbReference type="GO" id="GO:0005524">
    <property type="term" value="F:ATP binding"/>
    <property type="evidence" value="ECO:0007669"/>
    <property type="project" value="UniProtKB-UniRule"/>
</dbReference>
<dbReference type="InterPro" id="IPR017441">
    <property type="entry name" value="Protein_kinase_ATP_BS"/>
</dbReference>
<evidence type="ECO:0000256" key="16">
    <source>
        <dbReference type="ARBA" id="ARBA00023180"/>
    </source>
</evidence>
<keyword evidence="23" id="KW-1185">Reference proteome</keyword>
<keyword evidence="10" id="KW-0677">Repeat</keyword>
<sequence length="1055" mass="115671">MKLDLVYLSSMLSCFPLIIYSSVVVVVSSLNSDGQTLLSLASHWSSSIPPSWNASHPDPCLWEGVLCRRGSVVSLNLSACDIRGEIGPEISRLTHLRSLDLSFNTHLSGNIPHTLGNLLHLRSLSLSNNSLNGSIPDSIFRIPTLEELLLSFNHLTGFIPSNLGNATMLQTLCLDNNHFTGSLPHSLTNLRNLVYLDAHSSGVEGRIPPLGAYGCHSLVYLDLSFNRFVGALIPPELGNCSSLEQFALVGCGLTGPIPSSFGQLTSLTLLYLSINNLSGNIPPELANCSSLTDLQLNRNQLQGSIPPDLGRLKLTALYLFTNRLTGEVPMSIWKIHTLEELLIYQNRLSGELPPEVAQLNRLKQFTLYDNHFSGIIPQSLGINGSLTILDFYNNSFAGPVPPNLCAGNQLEKLVLGFNSFQGGIPSEFGNCPSLRRLIIDNANLTGALPDFVNNPNLLYMNLEGNRFTGQIPGSSFGKLTNITEINLSMNRLSGFIPQELGSLLQLQGLDLSHNALEGPLPPQLASCSRLLNINVSHNSLNGSIPAAALRTMSGLLTLDLSQNQFSGSIPAFISEFQALIDLRLAGNPLGGPIPSSIIELKTLVTLNISNNDLTGDIPSGFSKLVMLQQLDVSRNHLTGPLAPLSELHVLTDLNISYNLFTGPIPANLLKLLNSSVYSFLGNPGLCVDSSRRCTSSNSDRQKKGLTKFQTAMVALWTSAFLFAVAVGLGFIFRFRQREKHGIERMYGDKEDNTSLLHKVMEATEDLNDRYVIGRGAHGTVYKASLGPEGVYAVKKLTFGSCKEGSTSMVREIETVGKVRHRNLVRLEDFWMKKDYGLILYRYMHNGSLHDILHEVYPPPVLDWSIRCNIALGTAHGLAYLHFDCDPPIVHRDIKPMNILLDAELEPHISDFGIAKLLDQSSAALMSGTLRGTIGYIAPENAFTSTKSKESDVYSYGVVLLELMTRKRAVDPSFADGIDIVKWVRSVWNEKREVEVVVDAAAAGLYDDSFVREQVTRVLRLALRCTQTEPSTRPSMRDVVKELEDVYTAVRSKIKA</sequence>
<keyword evidence="5" id="KW-0723">Serine/threonine-protein kinase</keyword>
<feature type="binding site" evidence="19">
    <location>
        <position position="795"/>
    </location>
    <ligand>
        <name>ATP</name>
        <dbReference type="ChEBI" id="CHEBI:30616"/>
    </ligand>
</feature>
<keyword evidence="7" id="KW-0808">Transferase</keyword>
<evidence type="ECO:0000256" key="7">
    <source>
        <dbReference type="ARBA" id="ARBA00022679"/>
    </source>
</evidence>
<comment type="catalytic activity">
    <reaction evidence="18">
        <text>L-seryl-[protein] + ATP = O-phospho-L-seryl-[protein] + ADP + H(+)</text>
        <dbReference type="Rhea" id="RHEA:17989"/>
        <dbReference type="Rhea" id="RHEA-COMP:9863"/>
        <dbReference type="Rhea" id="RHEA-COMP:11604"/>
        <dbReference type="ChEBI" id="CHEBI:15378"/>
        <dbReference type="ChEBI" id="CHEBI:29999"/>
        <dbReference type="ChEBI" id="CHEBI:30616"/>
        <dbReference type="ChEBI" id="CHEBI:83421"/>
        <dbReference type="ChEBI" id="CHEBI:456216"/>
        <dbReference type="EC" id="2.7.11.1"/>
    </reaction>
</comment>
<dbReference type="AlphaFoldDB" id="A0AAP0H151"/>
<feature type="domain" description="Protein kinase" evidence="21">
    <location>
        <begin position="766"/>
        <end position="1047"/>
    </location>
</feature>
<dbReference type="SMART" id="SM00220">
    <property type="entry name" value="S_TKc"/>
    <property type="match status" value="1"/>
</dbReference>
<proteinExistence type="inferred from homology"/>
<feature type="transmembrane region" description="Helical" evidence="20">
    <location>
        <begin position="713"/>
        <end position="734"/>
    </location>
</feature>
<dbReference type="SUPFAM" id="SSF56112">
    <property type="entry name" value="Protein kinase-like (PK-like)"/>
    <property type="match status" value="1"/>
</dbReference>
<dbReference type="GO" id="GO:0004674">
    <property type="term" value="F:protein serine/threonine kinase activity"/>
    <property type="evidence" value="ECO:0007669"/>
    <property type="project" value="UniProtKB-KW"/>
</dbReference>
<dbReference type="InterPro" id="IPR050647">
    <property type="entry name" value="Plant_LRR-RLKs"/>
</dbReference>
<dbReference type="PROSITE" id="PS00107">
    <property type="entry name" value="PROTEIN_KINASE_ATP"/>
    <property type="match status" value="1"/>
</dbReference>
<dbReference type="Pfam" id="PF13855">
    <property type="entry name" value="LRR_8"/>
    <property type="match status" value="2"/>
</dbReference>
<dbReference type="Gene3D" id="1.10.510.10">
    <property type="entry name" value="Transferase(Phosphotransferase) domain 1"/>
    <property type="match status" value="1"/>
</dbReference>
<dbReference type="CDD" id="cd14066">
    <property type="entry name" value="STKc_IRAK"/>
    <property type="match status" value="1"/>
</dbReference>
<dbReference type="InterPro" id="IPR003591">
    <property type="entry name" value="Leu-rich_rpt_typical-subtyp"/>
</dbReference>
<dbReference type="InterPro" id="IPR013210">
    <property type="entry name" value="LRR_N_plant-typ"/>
</dbReference>
<evidence type="ECO:0000256" key="20">
    <source>
        <dbReference type="SAM" id="Phobius"/>
    </source>
</evidence>
<dbReference type="FunFam" id="3.80.10.10:FF:000095">
    <property type="entry name" value="LRR receptor-like serine/threonine-protein kinase GSO1"/>
    <property type="match status" value="1"/>
</dbReference>
<dbReference type="InterPro" id="IPR001611">
    <property type="entry name" value="Leu-rich_rpt"/>
</dbReference>
<evidence type="ECO:0000256" key="19">
    <source>
        <dbReference type="PROSITE-ProRule" id="PRU10141"/>
    </source>
</evidence>
<evidence type="ECO:0000313" key="22">
    <source>
        <dbReference type="EMBL" id="KAK9066135.1"/>
    </source>
</evidence>
<dbReference type="Gene3D" id="3.30.200.20">
    <property type="entry name" value="Phosphorylase Kinase, domain 1"/>
    <property type="match status" value="1"/>
</dbReference>
<evidence type="ECO:0000256" key="11">
    <source>
        <dbReference type="ARBA" id="ARBA00022741"/>
    </source>
</evidence>
<comment type="subcellular location">
    <subcellularLocation>
        <location evidence="1">Cell membrane</location>
        <topology evidence="1">Single-pass type I membrane protein</topology>
    </subcellularLocation>
</comment>
<keyword evidence="13 19" id="KW-0067">ATP-binding</keyword>
<dbReference type="PROSITE" id="PS00108">
    <property type="entry name" value="PROTEIN_KINASE_ST"/>
    <property type="match status" value="1"/>
</dbReference>
<reference evidence="22 23" key="1">
    <citation type="submission" date="2024-04" db="EMBL/GenBank/DDBJ databases">
        <title>The reference genome of an endangered Asteraceae, Deinandra increscens subsp. villosa, native to the Central Coast of California.</title>
        <authorList>
            <person name="Guilliams M."/>
            <person name="Hasenstab-Lehman K."/>
            <person name="Meyer R."/>
            <person name="Mcevoy S."/>
        </authorList>
    </citation>
    <scope>NUCLEOTIDE SEQUENCE [LARGE SCALE GENOMIC DNA]</scope>
    <source>
        <tissue evidence="22">Leaf</tissue>
    </source>
</reference>
<evidence type="ECO:0000256" key="13">
    <source>
        <dbReference type="ARBA" id="ARBA00022840"/>
    </source>
</evidence>
<dbReference type="Proteomes" id="UP001408789">
    <property type="component" value="Unassembled WGS sequence"/>
</dbReference>
<evidence type="ECO:0000256" key="3">
    <source>
        <dbReference type="ARBA" id="ARBA00012513"/>
    </source>
</evidence>
<dbReference type="PROSITE" id="PS50011">
    <property type="entry name" value="PROTEIN_KINASE_DOM"/>
    <property type="match status" value="1"/>
</dbReference>
<evidence type="ECO:0000256" key="12">
    <source>
        <dbReference type="ARBA" id="ARBA00022777"/>
    </source>
</evidence>
<dbReference type="Gene3D" id="3.80.10.10">
    <property type="entry name" value="Ribonuclease Inhibitor"/>
    <property type="match status" value="4"/>
</dbReference>
<dbReference type="FunFam" id="1.10.510.10:FF:000569">
    <property type="entry name" value="Serine/threonine-protein kinase-like protein CCR4"/>
    <property type="match status" value="1"/>
</dbReference>
<comment type="catalytic activity">
    <reaction evidence="17">
        <text>L-threonyl-[protein] + ATP = O-phospho-L-threonyl-[protein] + ADP + H(+)</text>
        <dbReference type="Rhea" id="RHEA:46608"/>
        <dbReference type="Rhea" id="RHEA-COMP:11060"/>
        <dbReference type="Rhea" id="RHEA-COMP:11605"/>
        <dbReference type="ChEBI" id="CHEBI:15378"/>
        <dbReference type="ChEBI" id="CHEBI:30013"/>
        <dbReference type="ChEBI" id="CHEBI:30616"/>
        <dbReference type="ChEBI" id="CHEBI:61977"/>
        <dbReference type="ChEBI" id="CHEBI:456216"/>
        <dbReference type="EC" id="2.7.11.1"/>
    </reaction>
</comment>
<keyword evidence="4" id="KW-1003">Cell membrane</keyword>
<dbReference type="SMART" id="SM00369">
    <property type="entry name" value="LRR_TYP"/>
    <property type="match status" value="10"/>
</dbReference>
<accession>A0AAP0H151</accession>
<organism evidence="22 23">
    <name type="scientific">Deinandra increscens subsp. villosa</name>
    <dbReference type="NCBI Taxonomy" id="3103831"/>
    <lineage>
        <taxon>Eukaryota</taxon>
        <taxon>Viridiplantae</taxon>
        <taxon>Streptophyta</taxon>
        <taxon>Embryophyta</taxon>
        <taxon>Tracheophyta</taxon>
        <taxon>Spermatophyta</taxon>
        <taxon>Magnoliopsida</taxon>
        <taxon>eudicotyledons</taxon>
        <taxon>Gunneridae</taxon>
        <taxon>Pentapetalae</taxon>
        <taxon>asterids</taxon>
        <taxon>campanulids</taxon>
        <taxon>Asterales</taxon>
        <taxon>Asteraceae</taxon>
        <taxon>Asteroideae</taxon>
        <taxon>Heliantheae alliance</taxon>
        <taxon>Madieae</taxon>
        <taxon>Madiinae</taxon>
        <taxon>Deinandra</taxon>
    </lineage>
</organism>
<evidence type="ECO:0000256" key="4">
    <source>
        <dbReference type="ARBA" id="ARBA00022475"/>
    </source>
</evidence>
<keyword evidence="6" id="KW-0433">Leucine-rich repeat</keyword>
<dbReference type="GO" id="GO:0006952">
    <property type="term" value="P:defense response"/>
    <property type="evidence" value="ECO:0007669"/>
    <property type="project" value="UniProtKB-ARBA"/>
</dbReference>
<evidence type="ECO:0000256" key="10">
    <source>
        <dbReference type="ARBA" id="ARBA00022737"/>
    </source>
</evidence>
<dbReference type="SUPFAM" id="SSF52058">
    <property type="entry name" value="L domain-like"/>
    <property type="match status" value="1"/>
</dbReference>
<comment type="similarity">
    <text evidence="2">Belongs to the protein kinase superfamily. Ser/Thr protein kinase family.</text>
</comment>
<name>A0AAP0H151_9ASTR</name>
<dbReference type="GO" id="GO:0033612">
    <property type="term" value="F:receptor serine/threonine kinase binding"/>
    <property type="evidence" value="ECO:0007669"/>
    <property type="project" value="TreeGrafter"/>
</dbReference>
<dbReference type="FunFam" id="3.80.10.10:FF:000627">
    <property type="entry name" value="Probable leucine-rich repeat receptor-like protein kinase At2g33170"/>
    <property type="match status" value="1"/>
</dbReference>
<dbReference type="InterPro" id="IPR032675">
    <property type="entry name" value="LRR_dom_sf"/>
</dbReference>
<evidence type="ECO:0000256" key="5">
    <source>
        <dbReference type="ARBA" id="ARBA00022527"/>
    </source>
</evidence>
<keyword evidence="16" id="KW-0325">Glycoprotein</keyword>
<dbReference type="GO" id="GO:0005886">
    <property type="term" value="C:plasma membrane"/>
    <property type="evidence" value="ECO:0007669"/>
    <property type="project" value="UniProtKB-SubCell"/>
</dbReference>
<dbReference type="EC" id="2.7.11.1" evidence="3"/>
<dbReference type="InterPro" id="IPR000719">
    <property type="entry name" value="Prot_kinase_dom"/>
</dbReference>
<dbReference type="FunFam" id="3.30.200.20:FF:000260">
    <property type="entry name" value="LRR receptor-like serine/threonine-protein kinase RPK2"/>
    <property type="match status" value="1"/>
</dbReference>
<dbReference type="Pfam" id="PF00560">
    <property type="entry name" value="LRR_1"/>
    <property type="match status" value="7"/>
</dbReference>
<evidence type="ECO:0000313" key="23">
    <source>
        <dbReference type="Proteomes" id="UP001408789"/>
    </source>
</evidence>
<evidence type="ECO:0000256" key="1">
    <source>
        <dbReference type="ARBA" id="ARBA00004251"/>
    </source>
</evidence>
<keyword evidence="11 19" id="KW-0547">Nucleotide-binding</keyword>
<keyword evidence="9" id="KW-0732">Signal</keyword>
<dbReference type="GO" id="GO:0051707">
    <property type="term" value="P:response to other organism"/>
    <property type="evidence" value="ECO:0007669"/>
    <property type="project" value="UniProtKB-ARBA"/>
</dbReference>
<evidence type="ECO:0000259" key="21">
    <source>
        <dbReference type="PROSITE" id="PS50011"/>
    </source>
</evidence>
<evidence type="ECO:0000256" key="17">
    <source>
        <dbReference type="ARBA" id="ARBA00047899"/>
    </source>
</evidence>
<dbReference type="PANTHER" id="PTHR48056">
    <property type="entry name" value="LRR RECEPTOR-LIKE SERINE/THREONINE-PROTEIN KINASE-RELATED"/>
    <property type="match status" value="1"/>
</dbReference>
<dbReference type="Pfam" id="PF00069">
    <property type="entry name" value="Pkinase"/>
    <property type="match status" value="1"/>
</dbReference>
<dbReference type="Pfam" id="PF08263">
    <property type="entry name" value="LRRNT_2"/>
    <property type="match status" value="1"/>
</dbReference>
<evidence type="ECO:0000256" key="6">
    <source>
        <dbReference type="ARBA" id="ARBA00022614"/>
    </source>
</evidence>
<dbReference type="FunFam" id="3.80.10.10:FF:000041">
    <property type="entry name" value="LRR receptor-like serine/threonine-protein kinase ERECTA"/>
    <property type="match status" value="2"/>
</dbReference>
<evidence type="ECO:0000256" key="14">
    <source>
        <dbReference type="ARBA" id="ARBA00022989"/>
    </source>
</evidence>
<evidence type="ECO:0000256" key="8">
    <source>
        <dbReference type="ARBA" id="ARBA00022692"/>
    </source>
</evidence>
<evidence type="ECO:0000256" key="18">
    <source>
        <dbReference type="ARBA" id="ARBA00048679"/>
    </source>
</evidence>
<evidence type="ECO:0000256" key="2">
    <source>
        <dbReference type="ARBA" id="ARBA00008684"/>
    </source>
</evidence>
<keyword evidence="14 20" id="KW-1133">Transmembrane helix</keyword>
<evidence type="ECO:0000256" key="15">
    <source>
        <dbReference type="ARBA" id="ARBA00023136"/>
    </source>
</evidence>
<protein>
    <recommendedName>
        <fullName evidence="3">non-specific serine/threonine protein kinase</fullName>
        <ecNumber evidence="3">2.7.11.1</ecNumber>
    </recommendedName>
</protein>
<keyword evidence="8 20" id="KW-0812">Transmembrane</keyword>
<feature type="transmembrane region" description="Helical" evidence="20">
    <location>
        <begin position="7"/>
        <end position="30"/>
    </location>
</feature>
<dbReference type="EMBL" id="JBCNJP010000015">
    <property type="protein sequence ID" value="KAK9066135.1"/>
    <property type="molecule type" value="Genomic_DNA"/>
</dbReference>
<comment type="caution">
    <text evidence="22">The sequence shown here is derived from an EMBL/GenBank/DDBJ whole genome shotgun (WGS) entry which is preliminary data.</text>
</comment>
<dbReference type="InterPro" id="IPR011009">
    <property type="entry name" value="Kinase-like_dom_sf"/>
</dbReference>
<keyword evidence="15 20" id="KW-0472">Membrane</keyword>
<evidence type="ECO:0000256" key="9">
    <source>
        <dbReference type="ARBA" id="ARBA00022729"/>
    </source>
</evidence>
<keyword evidence="12" id="KW-0418">Kinase</keyword>